<feature type="domain" description="3-hydroxyacyl-CoA dehydrogenase NAD binding" evidence="6">
    <location>
        <begin position="6"/>
        <end position="184"/>
    </location>
</feature>
<dbReference type="PANTHER" id="PTHR48075:SF5">
    <property type="entry name" value="3-HYDROXYBUTYRYL-COA DEHYDROGENASE"/>
    <property type="match status" value="1"/>
</dbReference>
<sequence>MRTFPKVAVLGFGTMGGGIAQVVAASGRDVVVLETEQARIDRGTAAVRTFLDGGVSRGKTTAEEREAVLGRIRGTTDVADLAGVDLVIEAVVEQHDVKVELLGRVAAIVGPDAVLTTNTSALSVTDLAASLAAPGRMAGLHFFNPAPVMALVEVVRALQTDADVVADLVAFVEDIGKSPVEVKDRPGFLVNRLLMPYLNDVVQEYDDGLASAEDIDVAIQLGLGYKLGPLALLDLIGIDVHRHATESAYEATLDPQFAPPPLLHQMVAAGYLGTKSGRGFRAGAEEHGEVR</sequence>
<dbReference type="PIRSF" id="PIRSF000105">
    <property type="entry name" value="HCDH"/>
    <property type="match status" value="1"/>
</dbReference>
<comment type="similarity">
    <text evidence="2">Belongs to the 3-hydroxyacyl-CoA dehydrogenase family.</text>
</comment>
<dbReference type="EMBL" id="JAAGWG010000009">
    <property type="protein sequence ID" value="NEK85613.1"/>
    <property type="molecule type" value="Genomic_DNA"/>
</dbReference>
<dbReference type="InterPro" id="IPR006176">
    <property type="entry name" value="3-OHacyl-CoA_DH_NAD-bd"/>
</dbReference>
<dbReference type="Proteomes" id="UP000479241">
    <property type="component" value="Unassembled WGS sequence"/>
</dbReference>
<dbReference type="RefSeq" id="WP_163203819.1">
    <property type="nucleotide sequence ID" value="NZ_JAAGWG010000009.1"/>
</dbReference>
<reference evidence="7 8" key="1">
    <citation type="submission" date="2019-12" db="EMBL/GenBank/DDBJ databases">
        <title>the WGS of Blastococcus saxobsidens 67B17.</title>
        <authorList>
            <person name="Jiang Z."/>
        </authorList>
    </citation>
    <scope>NUCLEOTIDE SEQUENCE [LARGE SCALE GENOMIC DNA]</scope>
    <source>
        <strain evidence="7 8">67B17</strain>
    </source>
</reference>
<dbReference type="InterPro" id="IPR036291">
    <property type="entry name" value="NAD(P)-bd_dom_sf"/>
</dbReference>
<evidence type="ECO:0000259" key="5">
    <source>
        <dbReference type="Pfam" id="PF00725"/>
    </source>
</evidence>
<dbReference type="InterPro" id="IPR013328">
    <property type="entry name" value="6PGD_dom2"/>
</dbReference>
<dbReference type="Pfam" id="PF00725">
    <property type="entry name" value="3HCDH"/>
    <property type="match status" value="1"/>
</dbReference>
<dbReference type="Gene3D" id="1.10.1040.10">
    <property type="entry name" value="N-(1-d-carboxylethyl)-l-norvaline Dehydrogenase, domain 2"/>
    <property type="match status" value="1"/>
</dbReference>
<dbReference type="GO" id="GO:0006635">
    <property type="term" value="P:fatty acid beta-oxidation"/>
    <property type="evidence" value="ECO:0007669"/>
    <property type="project" value="TreeGrafter"/>
</dbReference>
<evidence type="ECO:0000313" key="7">
    <source>
        <dbReference type="EMBL" id="NEK85613.1"/>
    </source>
</evidence>
<dbReference type="Pfam" id="PF02737">
    <property type="entry name" value="3HCDH_N"/>
    <property type="match status" value="1"/>
</dbReference>
<dbReference type="SUPFAM" id="SSF51735">
    <property type="entry name" value="NAD(P)-binding Rossmann-fold domains"/>
    <property type="match status" value="1"/>
</dbReference>
<dbReference type="GO" id="GO:0070403">
    <property type="term" value="F:NAD+ binding"/>
    <property type="evidence" value="ECO:0007669"/>
    <property type="project" value="InterPro"/>
</dbReference>
<organism evidence="7 8">
    <name type="scientific">Blastococcus saxobsidens</name>
    <dbReference type="NCBI Taxonomy" id="138336"/>
    <lineage>
        <taxon>Bacteria</taxon>
        <taxon>Bacillati</taxon>
        <taxon>Actinomycetota</taxon>
        <taxon>Actinomycetes</taxon>
        <taxon>Geodermatophilales</taxon>
        <taxon>Geodermatophilaceae</taxon>
        <taxon>Blastococcus</taxon>
    </lineage>
</organism>
<dbReference type="SUPFAM" id="SSF48179">
    <property type="entry name" value="6-phosphogluconate dehydrogenase C-terminal domain-like"/>
    <property type="match status" value="1"/>
</dbReference>
<evidence type="ECO:0000256" key="3">
    <source>
        <dbReference type="ARBA" id="ARBA00023002"/>
    </source>
</evidence>
<dbReference type="AlphaFoldDB" id="A0A6L9W0R4"/>
<evidence type="ECO:0000259" key="6">
    <source>
        <dbReference type="Pfam" id="PF02737"/>
    </source>
</evidence>
<comment type="caution">
    <text evidence="7">The sequence shown here is derived from an EMBL/GenBank/DDBJ whole genome shotgun (WGS) entry which is preliminary data.</text>
</comment>
<dbReference type="InterPro" id="IPR022694">
    <property type="entry name" value="3-OHacyl-CoA_DH"/>
</dbReference>
<dbReference type="FunFam" id="3.40.50.720:FF:000009">
    <property type="entry name" value="Fatty oxidation complex, alpha subunit"/>
    <property type="match status" value="1"/>
</dbReference>
<feature type="site" description="Important for catalytic activity" evidence="4">
    <location>
        <position position="141"/>
    </location>
</feature>
<evidence type="ECO:0000313" key="8">
    <source>
        <dbReference type="Proteomes" id="UP000479241"/>
    </source>
</evidence>
<dbReference type="GO" id="GO:0008691">
    <property type="term" value="F:3-hydroxybutyryl-CoA dehydrogenase activity"/>
    <property type="evidence" value="ECO:0007669"/>
    <property type="project" value="TreeGrafter"/>
</dbReference>
<name>A0A6L9W0R4_9ACTN</name>
<evidence type="ECO:0000256" key="1">
    <source>
        <dbReference type="ARBA" id="ARBA00005086"/>
    </source>
</evidence>
<keyword evidence="3" id="KW-0560">Oxidoreductase</keyword>
<dbReference type="InterPro" id="IPR008927">
    <property type="entry name" value="6-PGluconate_DH-like_C_sf"/>
</dbReference>
<comment type="pathway">
    <text evidence="1">Lipid metabolism; butanoate metabolism.</text>
</comment>
<accession>A0A6L9W0R4</accession>
<evidence type="ECO:0000256" key="4">
    <source>
        <dbReference type="PIRSR" id="PIRSR000105-1"/>
    </source>
</evidence>
<dbReference type="InterPro" id="IPR006108">
    <property type="entry name" value="3HC_DH_C"/>
</dbReference>
<protein>
    <submittedName>
        <fullName evidence="7">3-hydroxybutyryl-CoA dehydrogenase</fullName>
    </submittedName>
</protein>
<dbReference type="PANTHER" id="PTHR48075">
    <property type="entry name" value="3-HYDROXYACYL-COA DEHYDROGENASE FAMILY PROTEIN"/>
    <property type="match status" value="1"/>
</dbReference>
<dbReference type="Gene3D" id="3.40.50.720">
    <property type="entry name" value="NAD(P)-binding Rossmann-like Domain"/>
    <property type="match status" value="1"/>
</dbReference>
<proteinExistence type="inferred from homology"/>
<gene>
    <name evidence="7" type="ORF">GCU60_07540</name>
</gene>
<feature type="domain" description="3-hydroxyacyl-CoA dehydrogenase C-terminal" evidence="5">
    <location>
        <begin position="187"/>
        <end position="280"/>
    </location>
</feature>
<evidence type="ECO:0000256" key="2">
    <source>
        <dbReference type="ARBA" id="ARBA00009463"/>
    </source>
</evidence>